<protein>
    <submittedName>
        <fullName evidence="1">Uncharacterized protein</fullName>
    </submittedName>
</protein>
<accession>W0FHR7</accession>
<reference evidence="1" key="1">
    <citation type="journal article" date="2013" name="PLoS ONE">
        <title>Metagenomic insights into the carbohydrate-active enzymes carried by the microorganisms adhering to solid digesta in the rumen of cows.</title>
        <authorList>
            <person name="Wang L."/>
            <person name="Hatem A."/>
            <person name="Catalyurek U.V."/>
            <person name="Morrison M."/>
            <person name="Yu Z."/>
        </authorList>
    </citation>
    <scope>NUCLEOTIDE SEQUENCE</scope>
</reference>
<evidence type="ECO:0000313" key="1">
    <source>
        <dbReference type="EMBL" id="AHF24273.1"/>
    </source>
</evidence>
<dbReference type="AlphaFoldDB" id="W0FHR7"/>
<sequence>MDQITNYVTNYGPNRPILGAFYAVMGNVGGKECPVAVFPVLSEARKAARLFGLGGVYEVPVLDLGTQAHLDHARGVLAKCRRR</sequence>
<dbReference type="EMBL" id="KC246789">
    <property type="protein sequence ID" value="AHF24273.1"/>
    <property type="molecule type" value="Genomic_DNA"/>
</dbReference>
<organism evidence="1">
    <name type="scientific">uncultured bacterium Contig1770</name>
    <dbReference type="NCBI Taxonomy" id="1393510"/>
    <lineage>
        <taxon>Bacteria</taxon>
        <taxon>environmental samples</taxon>
    </lineage>
</organism>
<name>W0FHR7_9BACT</name>
<proteinExistence type="predicted"/>